<evidence type="ECO:0000313" key="14">
    <source>
        <dbReference type="EMBL" id="MDQ0272355.1"/>
    </source>
</evidence>
<dbReference type="InterPro" id="IPR006258">
    <property type="entry name" value="Lipoamide_DH"/>
</dbReference>
<dbReference type="InterPro" id="IPR004099">
    <property type="entry name" value="Pyr_nucl-diS_OxRdtase_dimer"/>
</dbReference>
<evidence type="ECO:0000256" key="9">
    <source>
        <dbReference type="ARBA" id="ARBA00023284"/>
    </source>
</evidence>
<accession>A0ABU0AMV1</accession>
<gene>
    <name evidence="14" type="ORF">J2S17_004247</name>
</gene>
<dbReference type="InterPro" id="IPR023753">
    <property type="entry name" value="FAD/NAD-binding_dom"/>
</dbReference>
<dbReference type="EC" id="1.8.1.4" evidence="2 11"/>
<name>A0ABU0AMV1_9BACI</name>
<evidence type="ECO:0000256" key="8">
    <source>
        <dbReference type="ARBA" id="ARBA00023157"/>
    </source>
</evidence>
<dbReference type="SUPFAM" id="SSF55424">
    <property type="entry name" value="FAD/NAD-linked reductases, dimerisation (C-terminal) domain"/>
    <property type="match status" value="1"/>
</dbReference>
<feature type="domain" description="FAD/NAD(P)-binding" evidence="13">
    <location>
        <begin position="4"/>
        <end position="321"/>
    </location>
</feature>
<dbReference type="InterPro" id="IPR036188">
    <property type="entry name" value="FAD/NAD-bd_sf"/>
</dbReference>
<evidence type="ECO:0000256" key="6">
    <source>
        <dbReference type="ARBA" id="ARBA00023002"/>
    </source>
</evidence>
<dbReference type="EMBL" id="JAUSUB010000022">
    <property type="protein sequence ID" value="MDQ0272355.1"/>
    <property type="molecule type" value="Genomic_DNA"/>
</dbReference>
<evidence type="ECO:0000256" key="1">
    <source>
        <dbReference type="ARBA" id="ARBA00007532"/>
    </source>
</evidence>
<keyword evidence="5 11" id="KW-0274">FAD</keyword>
<keyword evidence="15" id="KW-1185">Reference proteome</keyword>
<dbReference type="Pfam" id="PF02852">
    <property type="entry name" value="Pyr_redox_dim"/>
    <property type="match status" value="1"/>
</dbReference>
<dbReference type="InterPro" id="IPR050151">
    <property type="entry name" value="Class-I_Pyr_Nuc-Dis_Oxidored"/>
</dbReference>
<dbReference type="PROSITE" id="PS00076">
    <property type="entry name" value="PYRIDINE_REDOX_1"/>
    <property type="match status" value="1"/>
</dbReference>
<comment type="catalytic activity">
    <reaction evidence="10 11">
        <text>N(6)-[(R)-dihydrolipoyl]-L-lysyl-[protein] + NAD(+) = N(6)-[(R)-lipoyl]-L-lysyl-[protein] + NADH + H(+)</text>
        <dbReference type="Rhea" id="RHEA:15045"/>
        <dbReference type="Rhea" id="RHEA-COMP:10474"/>
        <dbReference type="Rhea" id="RHEA-COMP:10475"/>
        <dbReference type="ChEBI" id="CHEBI:15378"/>
        <dbReference type="ChEBI" id="CHEBI:57540"/>
        <dbReference type="ChEBI" id="CHEBI:57945"/>
        <dbReference type="ChEBI" id="CHEBI:83099"/>
        <dbReference type="ChEBI" id="CHEBI:83100"/>
        <dbReference type="EC" id="1.8.1.4"/>
    </reaction>
</comment>
<dbReference type="PRINTS" id="PR00368">
    <property type="entry name" value="FADPNR"/>
</dbReference>
<dbReference type="PIRSF" id="PIRSF000350">
    <property type="entry name" value="Mercury_reductase_MerA"/>
    <property type="match status" value="1"/>
</dbReference>
<evidence type="ECO:0000259" key="13">
    <source>
        <dbReference type="Pfam" id="PF07992"/>
    </source>
</evidence>
<evidence type="ECO:0000256" key="2">
    <source>
        <dbReference type="ARBA" id="ARBA00012608"/>
    </source>
</evidence>
<dbReference type="PRINTS" id="PR00411">
    <property type="entry name" value="PNDRDTASEI"/>
</dbReference>
<protein>
    <recommendedName>
        <fullName evidence="3 11">Dihydrolipoyl dehydrogenase</fullName>
        <ecNumber evidence="2 11">1.8.1.4</ecNumber>
    </recommendedName>
</protein>
<evidence type="ECO:0000256" key="10">
    <source>
        <dbReference type="ARBA" id="ARBA00049187"/>
    </source>
</evidence>
<evidence type="ECO:0000256" key="4">
    <source>
        <dbReference type="ARBA" id="ARBA00022630"/>
    </source>
</evidence>
<evidence type="ECO:0000256" key="5">
    <source>
        <dbReference type="ARBA" id="ARBA00022827"/>
    </source>
</evidence>
<keyword evidence="9 11" id="KW-0676">Redox-active center</keyword>
<keyword evidence="8" id="KW-1015">Disulfide bond</keyword>
<dbReference type="InterPro" id="IPR001100">
    <property type="entry name" value="Pyr_nuc-diS_OxRdtase"/>
</dbReference>
<evidence type="ECO:0000259" key="12">
    <source>
        <dbReference type="Pfam" id="PF02852"/>
    </source>
</evidence>
<comment type="caution">
    <text evidence="14">The sequence shown here is derived from an EMBL/GenBank/DDBJ whole genome shotgun (WGS) entry which is preliminary data.</text>
</comment>
<dbReference type="Gene3D" id="3.30.390.30">
    <property type="match status" value="1"/>
</dbReference>
<reference evidence="14 15" key="1">
    <citation type="submission" date="2023-07" db="EMBL/GenBank/DDBJ databases">
        <title>Genomic Encyclopedia of Type Strains, Phase IV (KMG-IV): sequencing the most valuable type-strain genomes for metagenomic binning, comparative biology and taxonomic classification.</title>
        <authorList>
            <person name="Goeker M."/>
        </authorList>
    </citation>
    <scope>NUCLEOTIDE SEQUENCE [LARGE SCALE GENOMIC DNA]</scope>
    <source>
        <strain evidence="14 15">DSM 23494</strain>
    </source>
</reference>
<dbReference type="Gene3D" id="3.50.50.60">
    <property type="entry name" value="FAD/NAD(P)-binding domain"/>
    <property type="match status" value="2"/>
</dbReference>
<dbReference type="PANTHER" id="PTHR22912">
    <property type="entry name" value="DISULFIDE OXIDOREDUCTASE"/>
    <property type="match status" value="1"/>
</dbReference>
<dbReference type="Proteomes" id="UP001238088">
    <property type="component" value="Unassembled WGS sequence"/>
</dbReference>
<dbReference type="RefSeq" id="WP_307477654.1">
    <property type="nucleotide sequence ID" value="NZ_JAUSUB010000022.1"/>
</dbReference>
<evidence type="ECO:0000256" key="11">
    <source>
        <dbReference type="RuleBase" id="RU003692"/>
    </source>
</evidence>
<evidence type="ECO:0000256" key="7">
    <source>
        <dbReference type="ARBA" id="ARBA00023027"/>
    </source>
</evidence>
<evidence type="ECO:0000256" key="3">
    <source>
        <dbReference type="ARBA" id="ARBA00016961"/>
    </source>
</evidence>
<comment type="miscellaneous">
    <text evidence="11">The active site is a redox-active disulfide bond.</text>
</comment>
<evidence type="ECO:0000313" key="15">
    <source>
        <dbReference type="Proteomes" id="UP001238088"/>
    </source>
</evidence>
<dbReference type="InterPro" id="IPR016156">
    <property type="entry name" value="FAD/NAD-linked_Rdtase_dimer_sf"/>
</dbReference>
<dbReference type="NCBIfam" id="TIGR01350">
    <property type="entry name" value="lipoamide_DH"/>
    <property type="match status" value="1"/>
</dbReference>
<dbReference type="Pfam" id="PF07992">
    <property type="entry name" value="Pyr_redox_2"/>
    <property type="match status" value="1"/>
</dbReference>
<keyword evidence="7 11" id="KW-0520">NAD</keyword>
<comment type="cofactor">
    <cofactor evidence="11">
        <name>FAD</name>
        <dbReference type="ChEBI" id="CHEBI:57692"/>
    </cofactor>
    <text evidence="11">Binds 1 FAD per subunit.</text>
</comment>
<feature type="domain" description="Pyridine nucleotide-disulphide oxidoreductase dimerisation" evidence="12">
    <location>
        <begin position="340"/>
        <end position="448"/>
    </location>
</feature>
<organism evidence="14 15">
    <name type="scientific">Cytobacillus purgationiresistens</name>
    <dbReference type="NCBI Taxonomy" id="863449"/>
    <lineage>
        <taxon>Bacteria</taxon>
        <taxon>Bacillati</taxon>
        <taxon>Bacillota</taxon>
        <taxon>Bacilli</taxon>
        <taxon>Bacillales</taxon>
        <taxon>Bacillaceae</taxon>
        <taxon>Cytobacillus</taxon>
    </lineage>
</organism>
<dbReference type="InterPro" id="IPR012999">
    <property type="entry name" value="Pyr_OxRdtase_I_AS"/>
</dbReference>
<keyword evidence="4 11" id="KW-0285">Flavoprotein</keyword>
<dbReference type="PANTHER" id="PTHR22912:SF219">
    <property type="entry name" value="DIHYDROLIPOYL DEHYDROGENASE"/>
    <property type="match status" value="1"/>
</dbReference>
<comment type="similarity">
    <text evidence="1 11">Belongs to the class-I pyridine nucleotide-disulfide oxidoreductase family.</text>
</comment>
<dbReference type="SUPFAM" id="SSF51905">
    <property type="entry name" value="FAD/NAD(P)-binding domain"/>
    <property type="match status" value="1"/>
</dbReference>
<proteinExistence type="inferred from homology"/>
<dbReference type="GO" id="GO:0004148">
    <property type="term" value="F:dihydrolipoyl dehydrogenase (NADH) activity"/>
    <property type="evidence" value="ECO:0007669"/>
    <property type="project" value="UniProtKB-EC"/>
</dbReference>
<keyword evidence="6 11" id="KW-0560">Oxidoreductase</keyword>
<sequence>MKCNVAVIGGGPAGYVAAIRAAQLGASVVLVEDGNLGGTCLNVGCIPTKTMLKSVECFKEAKKFIKLGINVDNVSLDIHAIHKRKDKIIKTLIDGIKHLIKKNKIHFIRGKGTIEDKNVIKITGEKEQVVQADKIIIATGAKPIEIPKFMFDHEHILDSTDILQLQDPPKSLLIIGGGVIALEFASIFSALGTKVIIAEMLDQLLPNEDSDIVEPLHKQLNNDGVEVLTRTKAIGYEKASEDVVVTLDVNEKRQERNVEKILVAVGRTPNLSAVKPIENQLIITNGKIDVNEKMETSIPDIYAVGDVIGGYQLAHVAFQEGTIAAENACGVYNSWDGRAVPRCIYTIPEIACVGMTEKQAKELNGDVNVSVFPYQANGKALIDGSKDGMMKIISHSGSGEILGGAVVGSKASEQIAQIVASIHMMASIEDMELMISAHPTVSEGFKEAILGASGKAIHI</sequence>